<proteinExistence type="predicted"/>
<keyword evidence="2" id="KW-0808">Transferase</keyword>
<dbReference type="EMBL" id="FO203503">
    <property type="protein sequence ID" value="CCK81825.1"/>
    <property type="molecule type" value="Genomic_DNA"/>
</dbReference>
<dbReference type="HOGENOM" id="CLU_920490_0_0_7"/>
<gene>
    <name evidence="2" type="ordered locus">TOL2_C36690</name>
</gene>
<dbReference type="InterPro" id="IPR013216">
    <property type="entry name" value="Methyltransf_11"/>
</dbReference>
<dbReference type="InterPro" id="IPR029063">
    <property type="entry name" value="SAM-dependent_MTases_sf"/>
</dbReference>
<dbReference type="GO" id="GO:0032259">
    <property type="term" value="P:methylation"/>
    <property type="evidence" value="ECO:0007669"/>
    <property type="project" value="UniProtKB-KW"/>
</dbReference>
<evidence type="ECO:0000313" key="2">
    <source>
        <dbReference type="EMBL" id="CCK81825.1"/>
    </source>
</evidence>
<name>K0NMB6_DESTT</name>
<accession>K0NMB6</accession>
<dbReference type="SUPFAM" id="SSF53335">
    <property type="entry name" value="S-adenosyl-L-methionine-dependent methyltransferases"/>
    <property type="match status" value="1"/>
</dbReference>
<dbReference type="Pfam" id="PF08241">
    <property type="entry name" value="Methyltransf_11"/>
    <property type="match status" value="1"/>
</dbReference>
<dbReference type="OrthoDB" id="9769602at2"/>
<dbReference type="KEGG" id="dto:TOL2_C36690"/>
<protein>
    <submittedName>
        <fullName evidence="2">Predicted methyltransferase, type 11</fullName>
    </submittedName>
</protein>
<keyword evidence="2" id="KW-0489">Methyltransferase</keyword>
<keyword evidence="3" id="KW-1185">Reference proteome</keyword>
<reference evidence="2 3" key="1">
    <citation type="journal article" date="2013" name="Environ. Microbiol.">
        <title>Complete genome, catabolic sub-proteomes and key-metabolites of Desulfobacula toluolica Tol2, a marine, aromatic compound-degrading, sulfate-reducing bacterium.</title>
        <authorList>
            <person name="Wohlbrand L."/>
            <person name="Jacob J.H."/>
            <person name="Kube M."/>
            <person name="Mussmann M."/>
            <person name="Jarling R."/>
            <person name="Beck A."/>
            <person name="Amann R."/>
            <person name="Wilkes H."/>
            <person name="Reinhardt R."/>
            <person name="Rabus R."/>
        </authorList>
    </citation>
    <scope>NUCLEOTIDE SEQUENCE [LARGE SCALE GENOMIC DNA]</scope>
    <source>
        <strain evidence="3">DSM 7467 / Tol2</strain>
    </source>
</reference>
<dbReference type="AlphaFoldDB" id="K0NMB6"/>
<dbReference type="STRING" id="651182.TOL2_C36690"/>
<evidence type="ECO:0000313" key="3">
    <source>
        <dbReference type="Proteomes" id="UP000007347"/>
    </source>
</evidence>
<dbReference type="CDD" id="cd02440">
    <property type="entry name" value="AdoMet_MTases"/>
    <property type="match status" value="1"/>
</dbReference>
<dbReference type="RefSeq" id="WP_014959010.1">
    <property type="nucleotide sequence ID" value="NC_018645.1"/>
</dbReference>
<sequence length="302" mass="34502">MNSKISDTVWDILVCPYCGATLEKADQNIMCIHCHSDYKSTESGALDFRLQKKKEYPCKFTLGTPLLPEQGFKFNVLQKNNNPQVDFSDINVPFHLTKELISYFPRAKTDNSLMLDLGCGSTIHREVSEYAGFEYLGLDYESKECQLLGDAHSLPFKDDSFEFILSIAVLEHIRFPFVMMKEAYRVLKPNGIFIGTVAFLEPFHGDSFYHHTHLGTYNSLQAGGFKIEKLCPSAEWSVLTAQANTLFPKMPRFLTNSILMPVNIFHKIWWRIGSFFSKKALEETRIQNTTGAFTFIARKDAM</sequence>
<organism evidence="2 3">
    <name type="scientific">Desulfobacula toluolica (strain DSM 7467 / Tol2)</name>
    <dbReference type="NCBI Taxonomy" id="651182"/>
    <lineage>
        <taxon>Bacteria</taxon>
        <taxon>Pseudomonadati</taxon>
        <taxon>Thermodesulfobacteriota</taxon>
        <taxon>Desulfobacteria</taxon>
        <taxon>Desulfobacterales</taxon>
        <taxon>Desulfobacteraceae</taxon>
        <taxon>Desulfobacula</taxon>
    </lineage>
</organism>
<feature type="domain" description="Methyltransferase type 11" evidence="1">
    <location>
        <begin position="115"/>
        <end position="194"/>
    </location>
</feature>
<evidence type="ECO:0000259" key="1">
    <source>
        <dbReference type="Pfam" id="PF08241"/>
    </source>
</evidence>
<dbReference type="Gene3D" id="3.40.50.150">
    <property type="entry name" value="Vaccinia Virus protein VP39"/>
    <property type="match status" value="1"/>
</dbReference>
<dbReference type="GO" id="GO:0008757">
    <property type="term" value="F:S-adenosylmethionine-dependent methyltransferase activity"/>
    <property type="evidence" value="ECO:0007669"/>
    <property type="project" value="InterPro"/>
</dbReference>
<dbReference type="Proteomes" id="UP000007347">
    <property type="component" value="Chromosome"/>
</dbReference>